<accession>A0A367KW93</accession>
<reference evidence="7 8" key="1">
    <citation type="journal article" date="2018" name="G3 (Bethesda)">
        <title>Phylogenetic and Phylogenomic Definition of Rhizopus Species.</title>
        <authorList>
            <person name="Gryganskyi A.P."/>
            <person name="Golan J."/>
            <person name="Dolatabadi S."/>
            <person name="Mondo S."/>
            <person name="Robb S."/>
            <person name="Idnurm A."/>
            <person name="Muszewska A."/>
            <person name="Steczkiewicz K."/>
            <person name="Masonjones S."/>
            <person name="Liao H.L."/>
            <person name="Gajdeczka M.T."/>
            <person name="Anike F."/>
            <person name="Vuek A."/>
            <person name="Anishchenko I.M."/>
            <person name="Voigt K."/>
            <person name="de Hoog G.S."/>
            <person name="Smith M.E."/>
            <person name="Heitman J."/>
            <person name="Vilgalys R."/>
            <person name="Stajich J.E."/>
        </authorList>
    </citation>
    <scope>NUCLEOTIDE SEQUENCE [LARGE SCALE GENOMIC DNA]</scope>
    <source>
        <strain evidence="7 8">LSU 92-RS-03</strain>
    </source>
</reference>
<comment type="similarity">
    <text evidence="2">Belongs to the ODC antizyme family.</text>
</comment>
<sequence length="200" mass="22088">MIIASAAKKEIPIPLQPMTSTVSSNTNTNNNTADNSNGTNKRTLRENVEEIDLVTINSRHPGQNDFIAQVFGQTSVFNAQVEETLTITTKQTGHAGKCMKSLTCESFIHNDVVFLSSPFVGNHAGLLNWADGEFQSCITHLIELAEEKTGCHALVVWIDKHQYKDSLSTILRAFMYLGFEMVVPGVYGQEPGYVLVGYEF</sequence>
<dbReference type="Gene3D" id="3.40.630.60">
    <property type="match status" value="1"/>
</dbReference>
<evidence type="ECO:0000256" key="4">
    <source>
        <dbReference type="ARBA" id="ARBA00017712"/>
    </source>
</evidence>
<dbReference type="OrthoDB" id="5959761at2759"/>
<dbReference type="GO" id="GO:0008073">
    <property type="term" value="F:ornithine decarboxylase inhibitor activity"/>
    <property type="evidence" value="ECO:0007669"/>
    <property type="project" value="InterPro"/>
</dbReference>
<protein>
    <recommendedName>
        <fullName evidence="4">Ornithine decarboxylase antizyme</fullName>
    </recommendedName>
</protein>
<organism evidence="7 8">
    <name type="scientific">Rhizopus stolonifer</name>
    <name type="common">Rhizopus nigricans</name>
    <dbReference type="NCBI Taxonomy" id="4846"/>
    <lineage>
        <taxon>Eukaryota</taxon>
        <taxon>Fungi</taxon>
        <taxon>Fungi incertae sedis</taxon>
        <taxon>Mucoromycota</taxon>
        <taxon>Mucoromycotina</taxon>
        <taxon>Mucoromycetes</taxon>
        <taxon>Mucorales</taxon>
        <taxon>Mucorineae</taxon>
        <taxon>Rhizopodaceae</taxon>
        <taxon>Rhizopus</taxon>
    </lineage>
</organism>
<dbReference type="GO" id="GO:0075523">
    <property type="term" value="P:viral translational frameshifting"/>
    <property type="evidence" value="ECO:0007669"/>
    <property type="project" value="UniProtKB-KW"/>
</dbReference>
<comment type="caution">
    <text evidence="7">The sequence shown here is derived from an EMBL/GenBank/DDBJ whole genome shotgun (WGS) entry which is preliminary data.</text>
</comment>
<keyword evidence="5" id="KW-0688">Ribosomal frameshifting</keyword>
<dbReference type="GO" id="GO:0005634">
    <property type="term" value="C:nucleus"/>
    <property type="evidence" value="ECO:0007669"/>
    <property type="project" value="TreeGrafter"/>
</dbReference>
<dbReference type="PANTHER" id="PTHR10279">
    <property type="entry name" value="ORNITHINE DECARBOXYLASE ANTIZYME"/>
    <property type="match status" value="1"/>
</dbReference>
<evidence type="ECO:0000313" key="8">
    <source>
        <dbReference type="Proteomes" id="UP000253551"/>
    </source>
</evidence>
<dbReference type="EMBL" id="PJQM01000155">
    <property type="protein sequence ID" value="RCI06427.1"/>
    <property type="molecule type" value="Genomic_DNA"/>
</dbReference>
<feature type="region of interest" description="Disordered" evidence="6">
    <location>
        <begin position="17"/>
        <end position="41"/>
    </location>
</feature>
<dbReference type="GO" id="GO:0045732">
    <property type="term" value="P:positive regulation of protein catabolic process"/>
    <property type="evidence" value="ECO:0007669"/>
    <property type="project" value="TreeGrafter"/>
</dbReference>
<feature type="compositionally biased region" description="Low complexity" evidence="6">
    <location>
        <begin position="19"/>
        <end position="40"/>
    </location>
</feature>
<dbReference type="PANTHER" id="PTHR10279:SF10">
    <property type="entry name" value="ORNITHINE DECARBOXYLASE ANTIZYME"/>
    <property type="match status" value="1"/>
</dbReference>
<evidence type="ECO:0000256" key="2">
    <source>
        <dbReference type="ARBA" id="ARBA00008796"/>
    </source>
</evidence>
<proteinExistence type="inferred from homology"/>
<dbReference type="Pfam" id="PF02100">
    <property type="entry name" value="ODC_AZ"/>
    <property type="match status" value="1"/>
</dbReference>
<comment type="subunit">
    <text evidence="3">Interacts with ODC and thereby sterically blocks ODC homodimerization.</text>
</comment>
<evidence type="ECO:0000256" key="5">
    <source>
        <dbReference type="ARBA" id="ARBA00022758"/>
    </source>
</evidence>
<dbReference type="Proteomes" id="UP000253551">
    <property type="component" value="Unassembled WGS sequence"/>
</dbReference>
<dbReference type="InterPro" id="IPR038581">
    <property type="entry name" value="ODC_AZ_sf"/>
</dbReference>
<evidence type="ECO:0000256" key="6">
    <source>
        <dbReference type="SAM" id="MobiDB-lite"/>
    </source>
</evidence>
<name>A0A367KW93_RHIST</name>
<dbReference type="InterPro" id="IPR002993">
    <property type="entry name" value="ODC_AZ"/>
</dbReference>
<comment type="function">
    <text evidence="1">Ornithine decarboxylase (ODC) antizyme protein that negatively regulates ODC activity and intracellular polyamine biosynthesis in response to increased intracellular polyamine levels. Binds to ODC monomers, inhibiting the assembly of the functional ODC homodimer, and targets the monomers for ubiquitin-independent proteolytic destruction by the 26S proteasome.</text>
</comment>
<dbReference type="SUPFAM" id="SSF55729">
    <property type="entry name" value="Acyl-CoA N-acyltransferases (Nat)"/>
    <property type="match status" value="1"/>
</dbReference>
<dbReference type="AlphaFoldDB" id="A0A367KW93"/>
<keyword evidence="8" id="KW-1185">Reference proteome</keyword>
<evidence type="ECO:0000313" key="7">
    <source>
        <dbReference type="EMBL" id="RCI06427.1"/>
    </source>
</evidence>
<evidence type="ECO:0000256" key="1">
    <source>
        <dbReference type="ARBA" id="ARBA00002307"/>
    </source>
</evidence>
<dbReference type="InterPro" id="IPR016181">
    <property type="entry name" value="Acyl_CoA_acyltransferase"/>
</dbReference>
<gene>
    <name evidence="7" type="ORF">CU098_003997</name>
</gene>
<dbReference type="GO" id="GO:0005737">
    <property type="term" value="C:cytoplasm"/>
    <property type="evidence" value="ECO:0007669"/>
    <property type="project" value="TreeGrafter"/>
</dbReference>
<evidence type="ECO:0000256" key="3">
    <source>
        <dbReference type="ARBA" id="ARBA00011486"/>
    </source>
</evidence>